<name>A0A1G7ZR39_9HYPH</name>
<evidence type="ECO:0008006" key="3">
    <source>
        <dbReference type="Google" id="ProtNLM"/>
    </source>
</evidence>
<reference evidence="1 2" key="1">
    <citation type="submission" date="2016-10" db="EMBL/GenBank/DDBJ databases">
        <authorList>
            <person name="de Groot N.N."/>
        </authorList>
    </citation>
    <scope>NUCLEOTIDE SEQUENCE [LARGE SCALE GENOMIC DNA]</scope>
    <source>
        <strain evidence="1 2">CGMCC 1.10267</strain>
    </source>
</reference>
<dbReference type="Proteomes" id="UP000199495">
    <property type="component" value="Unassembled WGS sequence"/>
</dbReference>
<evidence type="ECO:0000313" key="1">
    <source>
        <dbReference type="EMBL" id="SDH11202.1"/>
    </source>
</evidence>
<dbReference type="EMBL" id="FNCS01000022">
    <property type="protein sequence ID" value="SDH11202.1"/>
    <property type="molecule type" value="Genomic_DNA"/>
</dbReference>
<protein>
    <recommendedName>
        <fullName evidence="3">Peptidase C1A papain C-terminal domain-containing protein</fullName>
    </recommendedName>
</protein>
<dbReference type="STRING" id="440168.SAMN04487974_12212"/>
<gene>
    <name evidence="1" type="ORF">SAMN04487974_12212</name>
</gene>
<dbReference type="Gene3D" id="3.90.70.10">
    <property type="entry name" value="Cysteine proteinases"/>
    <property type="match status" value="1"/>
</dbReference>
<dbReference type="AlphaFoldDB" id="A0A1G7ZR39"/>
<sequence>MPGSEIDAAGDQRRLTAVRDFPDLRDRYYEPPLIQLDSTVFPRAGLLILDQGNEGTCTGFATAAALNILRPRRPSSNRRAT</sequence>
<organism evidence="1 2">
    <name type="scientific">Pelagibacterium luteolum</name>
    <dbReference type="NCBI Taxonomy" id="440168"/>
    <lineage>
        <taxon>Bacteria</taxon>
        <taxon>Pseudomonadati</taxon>
        <taxon>Pseudomonadota</taxon>
        <taxon>Alphaproteobacteria</taxon>
        <taxon>Hyphomicrobiales</taxon>
        <taxon>Devosiaceae</taxon>
        <taxon>Pelagibacterium</taxon>
    </lineage>
</organism>
<keyword evidence="2" id="KW-1185">Reference proteome</keyword>
<accession>A0A1G7ZR39</accession>
<evidence type="ECO:0000313" key="2">
    <source>
        <dbReference type="Proteomes" id="UP000199495"/>
    </source>
</evidence>
<proteinExistence type="predicted"/>